<dbReference type="SUPFAM" id="SSF109604">
    <property type="entry name" value="HD-domain/PDEase-like"/>
    <property type="match status" value="1"/>
</dbReference>
<dbReference type="InterPro" id="IPR001980">
    <property type="entry name" value="PPAT"/>
</dbReference>
<sequence>MAVRYESFETLFAEYQIADFAPIQKAWREPHRFYHNEEHLAFLLERIQKSSFNEKEKDILYLIAFFHDIVYQPTRQDNEQKSAEKFWQMCGADENIKNLVARAILDTHTHTPSHTLSAFFCEIDLVIVSESNFIQLLEWEQKIFKEYQVFDYSLYKPARISVLENLKKKVPQNAQNLQYLIEYLQTHKPKIGVYPGSFNPFHNGHYNILQKAEKVFDKVIIARGINPEKNEFAQDDEISPVLYYRQKESFSGLLTDYLSSKEKDAEITLIRGLRNGDDLAYEMNQISFMKDMKPDLKVVFFHCDREFEHISSSAIRNLEKIGKGYGERYLPN</sequence>
<protein>
    <recommendedName>
        <fullName evidence="2">Phosphopantetheine adenylyltransferase</fullName>
        <ecNumber evidence="1">2.7.7.3</ecNumber>
    </recommendedName>
</protein>
<reference evidence="8 9" key="1">
    <citation type="submission" date="2017-06" db="EMBL/GenBank/DDBJ databases">
        <title>Raineya orbicola gen. nov., sp. nov. a slightly thermophilic bacterium of the phylum Bacteroidetes and the description of Raineyaceae fam. nov.</title>
        <authorList>
            <person name="Albuquerque L."/>
            <person name="Polonia A.R.M."/>
            <person name="Barroso C."/>
            <person name="Froufe H.J.C."/>
            <person name="Lage O."/>
            <person name="Lobo-Da-Cunha A."/>
            <person name="Egas C."/>
            <person name="Da Costa M.S."/>
        </authorList>
    </citation>
    <scope>NUCLEOTIDE SEQUENCE [LARGE SCALE GENOMIC DNA]</scope>
    <source>
        <strain evidence="8 9">SPSPC-11</strain>
    </source>
</reference>
<evidence type="ECO:0000256" key="1">
    <source>
        <dbReference type="ARBA" id="ARBA00012392"/>
    </source>
</evidence>
<keyword evidence="3" id="KW-0963">Cytoplasm</keyword>
<keyword evidence="4" id="KW-0460">Magnesium</keyword>
<organism evidence="8 9">
    <name type="scientific">Raineya orbicola</name>
    <dbReference type="NCBI Taxonomy" id="2016530"/>
    <lineage>
        <taxon>Bacteria</taxon>
        <taxon>Pseudomonadati</taxon>
        <taxon>Bacteroidota</taxon>
        <taxon>Cytophagia</taxon>
        <taxon>Cytophagales</taxon>
        <taxon>Raineyaceae</taxon>
        <taxon>Raineya</taxon>
    </lineage>
</organism>
<dbReference type="Gene3D" id="3.40.50.620">
    <property type="entry name" value="HUPs"/>
    <property type="match status" value="1"/>
</dbReference>
<name>A0A2N3IJ90_9BACT</name>
<evidence type="ECO:0000256" key="2">
    <source>
        <dbReference type="ARBA" id="ARBA00013868"/>
    </source>
</evidence>
<feature type="domain" description="Cytidyltransferase-like" evidence="7">
    <location>
        <begin position="193"/>
        <end position="316"/>
    </location>
</feature>
<dbReference type="OrthoDB" id="9806661at2"/>
<comment type="caution">
    <text evidence="8">The sequence shown here is derived from an EMBL/GenBank/DDBJ whole genome shotgun (WGS) entry which is preliminary data.</text>
</comment>
<dbReference type="AlphaFoldDB" id="A0A2N3IJ90"/>
<keyword evidence="5" id="KW-0173">Coenzyme A biosynthesis</keyword>
<dbReference type="PRINTS" id="PR01020">
    <property type="entry name" value="LPSBIOSNTHSS"/>
</dbReference>
<dbReference type="InterPro" id="IPR009218">
    <property type="entry name" value="HD_phosphohydro"/>
</dbReference>
<dbReference type="EC" id="2.7.7.3" evidence="1"/>
<dbReference type="NCBIfam" id="TIGR00125">
    <property type="entry name" value="cyt_tran_rel"/>
    <property type="match status" value="1"/>
</dbReference>
<dbReference type="RefSeq" id="WP_101357862.1">
    <property type="nucleotide sequence ID" value="NZ_NKXO01000007.1"/>
</dbReference>
<dbReference type="PANTHER" id="PTHR21174">
    <property type="match status" value="1"/>
</dbReference>
<dbReference type="Proteomes" id="UP000233387">
    <property type="component" value="Unassembled WGS sequence"/>
</dbReference>
<dbReference type="GO" id="GO:0015937">
    <property type="term" value="P:coenzyme A biosynthetic process"/>
    <property type="evidence" value="ECO:0007669"/>
    <property type="project" value="UniProtKB-KW"/>
</dbReference>
<proteinExistence type="predicted"/>
<dbReference type="GO" id="GO:0004595">
    <property type="term" value="F:pantetheine-phosphate adenylyltransferase activity"/>
    <property type="evidence" value="ECO:0007669"/>
    <property type="project" value="UniProtKB-EC"/>
</dbReference>
<dbReference type="Pfam" id="PF01467">
    <property type="entry name" value="CTP_transf_like"/>
    <property type="match status" value="1"/>
</dbReference>
<dbReference type="EMBL" id="NKXO01000007">
    <property type="protein sequence ID" value="PKQ70377.1"/>
    <property type="molecule type" value="Genomic_DNA"/>
</dbReference>
<gene>
    <name evidence="8" type="ORF">Rain11_0605</name>
</gene>
<accession>A0A2N3IJ90</accession>
<keyword evidence="9" id="KW-1185">Reference proteome</keyword>
<dbReference type="PANTHER" id="PTHR21174:SF0">
    <property type="entry name" value="HD PHOSPHOHYDROLASE FAMILY PROTEIN-RELATED"/>
    <property type="match status" value="1"/>
</dbReference>
<evidence type="ECO:0000313" key="9">
    <source>
        <dbReference type="Proteomes" id="UP000233387"/>
    </source>
</evidence>
<dbReference type="SUPFAM" id="SSF52374">
    <property type="entry name" value="Nucleotidylyl transferase"/>
    <property type="match status" value="1"/>
</dbReference>
<dbReference type="InterPro" id="IPR004821">
    <property type="entry name" value="Cyt_trans-like"/>
</dbReference>
<evidence type="ECO:0000256" key="6">
    <source>
        <dbReference type="ARBA" id="ARBA00029346"/>
    </source>
</evidence>
<evidence type="ECO:0000259" key="7">
    <source>
        <dbReference type="Pfam" id="PF01467"/>
    </source>
</evidence>
<evidence type="ECO:0000313" key="8">
    <source>
        <dbReference type="EMBL" id="PKQ70377.1"/>
    </source>
</evidence>
<comment type="catalytic activity">
    <reaction evidence="6">
        <text>(R)-4'-phosphopantetheine + ATP + H(+) = 3'-dephospho-CoA + diphosphate</text>
        <dbReference type="Rhea" id="RHEA:19801"/>
        <dbReference type="ChEBI" id="CHEBI:15378"/>
        <dbReference type="ChEBI" id="CHEBI:30616"/>
        <dbReference type="ChEBI" id="CHEBI:33019"/>
        <dbReference type="ChEBI" id="CHEBI:57328"/>
        <dbReference type="ChEBI" id="CHEBI:61723"/>
        <dbReference type="EC" id="2.7.7.3"/>
    </reaction>
</comment>
<evidence type="ECO:0000256" key="3">
    <source>
        <dbReference type="ARBA" id="ARBA00022490"/>
    </source>
</evidence>
<keyword evidence="8" id="KW-0808">Transferase</keyword>
<dbReference type="InterPro" id="IPR014729">
    <property type="entry name" value="Rossmann-like_a/b/a_fold"/>
</dbReference>
<evidence type="ECO:0000256" key="4">
    <source>
        <dbReference type="ARBA" id="ARBA00022842"/>
    </source>
</evidence>
<evidence type="ECO:0000256" key="5">
    <source>
        <dbReference type="ARBA" id="ARBA00022993"/>
    </source>
</evidence>
<dbReference type="Gene3D" id="1.10.3210.10">
    <property type="entry name" value="Hypothetical protein af1432"/>
    <property type="match status" value="1"/>
</dbReference>